<evidence type="ECO:0000256" key="9">
    <source>
        <dbReference type="ARBA" id="ARBA00023326"/>
    </source>
</evidence>
<gene>
    <name evidence="12" type="ORF">BP6252_00334</name>
</gene>
<dbReference type="SUPFAM" id="SSF51445">
    <property type="entry name" value="(Trans)glycosidases"/>
    <property type="match status" value="1"/>
</dbReference>
<dbReference type="PROSITE" id="PS51820">
    <property type="entry name" value="PA14"/>
    <property type="match status" value="1"/>
</dbReference>
<accession>A0A3D8SPT5</accession>
<dbReference type="PANTHER" id="PTHR42715:SF3">
    <property type="entry name" value="BETA-GLUCOSIDASE B-RELATED"/>
    <property type="match status" value="1"/>
</dbReference>
<protein>
    <recommendedName>
        <fullName evidence="4 10">beta-glucosidase</fullName>
        <ecNumber evidence="4 10">3.2.1.21</ecNumber>
    </recommendedName>
</protein>
<dbReference type="InterPro" id="IPR013783">
    <property type="entry name" value="Ig-like_fold"/>
</dbReference>
<feature type="domain" description="PA14" evidence="11">
    <location>
        <begin position="428"/>
        <end position="582"/>
    </location>
</feature>
<dbReference type="OrthoDB" id="47059at2759"/>
<dbReference type="InterPro" id="IPR036962">
    <property type="entry name" value="Glyco_hydro_3_N_sf"/>
</dbReference>
<dbReference type="InterPro" id="IPR026891">
    <property type="entry name" value="Fn3-like"/>
</dbReference>
<reference evidence="12 13" key="1">
    <citation type="journal article" date="2018" name="IMA Fungus">
        <title>IMA Genome-F 9: Draft genome sequence of Annulohypoxylon stygium, Aspergillus mulundensis, Berkeleyomyces basicola (syn. Thielaviopsis basicola), Ceratocystis smalleyi, two Cercospora beticola strains, Coleophoma cylindrospora, Fusarium fracticaudum, Phialophora cf. hyalina, and Morchella septimelata.</title>
        <authorList>
            <person name="Wingfield B.D."/>
            <person name="Bills G.F."/>
            <person name="Dong Y."/>
            <person name="Huang W."/>
            <person name="Nel W.J."/>
            <person name="Swalarsk-Parry B.S."/>
            <person name="Vaghefi N."/>
            <person name="Wilken P.M."/>
            <person name="An Z."/>
            <person name="de Beer Z.W."/>
            <person name="De Vos L."/>
            <person name="Chen L."/>
            <person name="Duong T.A."/>
            <person name="Gao Y."/>
            <person name="Hammerbacher A."/>
            <person name="Kikkert J.R."/>
            <person name="Li Y."/>
            <person name="Li H."/>
            <person name="Li K."/>
            <person name="Li Q."/>
            <person name="Liu X."/>
            <person name="Ma X."/>
            <person name="Naidoo K."/>
            <person name="Pethybridge S.J."/>
            <person name="Sun J."/>
            <person name="Steenkamp E.T."/>
            <person name="van der Nest M.A."/>
            <person name="van Wyk S."/>
            <person name="Wingfield M.J."/>
            <person name="Xiong C."/>
            <person name="Yue Q."/>
            <person name="Zhang X."/>
        </authorList>
    </citation>
    <scope>NUCLEOTIDE SEQUENCE [LARGE SCALE GENOMIC DNA]</scope>
    <source>
        <strain evidence="12 13">BP6252</strain>
    </source>
</reference>
<evidence type="ECO:0000256" key="5">
    <source>
        <dbReference type="ARBA" id="ARBA00022801"/>
    </source>
</evidence>
<dbReference type="GO" id="GO:0030245">
    <property type="term" value="P:cellulose catabolic process"/>
    <property type="evidence" value="ECO:0007669"/>
    <property type="project" value="UniProtKB-UniPathway"/>
</dbReference>
<keyword evidence="13" id="KW-1185">Reference proteome</keyword>
<evidence type="ECO:0000256" key="1">
    <source>
        <dbReference type="ARBA" id="ARBA00000448"/>
    </source>
</evidence>
<dbReference type="SUPFAM" id="SSF52279">
    <property type="entry name" value="Beta-D-glucan exohydrolase, C-terminal domain"/>
    <property type="match status" value="1"/>
</dbReference>
<evidence type="ECO:0000313" key="12">
    <source>
        <dbReference type="EMBL" id="RDW88302.1"/>
    </source>
</evidence>
<evidence type="ECO:0000256" key="8">
    <source>
        <dbReference type="ARBA" id="ARBA00023295"/>
    </source>
</evidence>
<dbReference type="PANTHER" id="PTHR42715">
    <property type="entry name" value="BETA-GLUCOSIDASE"/>
    <property type="match status" value="1"/>
</dbReference>
<comment type="similarity">
    <text evidence="3 10">Belongs to the glycosyl hydrolase 3 family.</text>
</comment>
<dbReference type="Gene3D" id="3.20.20.300">
    <property type="entry name" value="Glycoside hydrolase, family 3, N-terminal domain"/>
    <property type="match status" value="1"/>
</dbReference>
<dbReference type="Pfam" id="PF14310">
    <property type="entry name" value="Fn3-like"/>
    <property type="match status" value="1"/>
</dbReference>
<dbReference type="SMART" id="SM01217">
    <property type="entry name" value="Fn3_like"/>
    <property type="match status" value="1"/>
</dbReference>
<evidence type="ECO:0000256" key="7">
    <source>
        <dbReference type="ARBA" id="ARBA00023277"/>
    </source>
</evidence>
<proteinExistence type="inferred from homology"/>
<evidence type="ECO:0000259" key="11">
    <source>
        <dbReference type="PROSITE" id="PS51820"/>
    </source>
</evidence>
<keyword evidence="9 10" id="KW-0624">Polysaccharide degradation</keyword>
<evidence type="ECO:0000256" key="2">
    <source>
        <dbReference type="ARBA" id="ARBA00004987"/>
    </source>
</evidence>
<evidence type="ECO:0000313" key="13">
    <source>
        <dbReference type="Proteomes" id="UP000256645"/>
    </source>
</evidence>
<dbReference type="InterPro" id="IPR002772">
    <property type="entry name" value="Glyco_hydro_3_C"/>
</dbReference>
<comment type="catalytic activity">
    <reaction evidence="1 10">
        <text>Hydrolysis of terminal, non-reducing beta-D-glucosyl residues with release of beta-D-glucose.</text>
        <dbReference type="EC" id="3.2.1.21"/>
    </reaction>
</comment>
<dbReference type="Pfam" id="PF07691">
    <property type="entry name" value="PA14"/>
    <property type="match status" value="1"/>
</dbReference>
<dbReference type="InterPro" id="IPR050288">
    <property type="entry name" value="Cellulose_deg_GH3"/>
</dbReference>
<dbReference type="Pfam" id="PF01915">
    <property type="entry name" value="Glyco_hydro_3_C"/>
    <property type="match status" value="1"/>
</dbReference>
<dbReference type="InterPro" id="IPR017853">
    <property type="entry name" value="GH"/>
</dbReference>
<dbReference type="Gene3D" id="3.40.50.1700">
    <property type="entry name" value="Glycoside hydrolase family 3 C-terminal domain"/>
    <property type="match status" value="1"/>
</dbReference>
<comment type="pathway">
    <text evidence="2 10">Glycan metabolism; cellulose degradation.</text>
</comment>
<dbReference type="Pfam" id="PF00933">
    <property type="entry name" value="Glyco_hydro_3"/>
    <property type="match status" value="1"/>
</dbReference>
<name>A0A3D8SPT5_9HELO</name>
<dbReference type="STRING" id="1849047.A0A3D8SPT5"/>
<comment type="caution">
    <text evidence="12">The sequence shown here is derived from an EMBL/GenBank/DDBJ whole genome shotgun (WGS) entry which is preliminary data.</text>
</comment>
<dbReference type="EC" id="3.2.1.21" evidence="4 10"/>
<dbReference type="Proteomes" id="UP000256645">
    <property type="component" value="Unassembled WGS sequence"/>
</dbReference>
<dbReference type="Gene3D" id="2.60.120.260">
    <property type="entry name" value="Galactose-binding domain-like"/>
    <property type="match status" value="1"/>
</dbReference>
<dbReference type="InterPro" id="IPR019800">
    <property type="entry name" value="Glyco_hydro_3_AS"/>
</dbReference>
<sequence>MGSFLPDGNVVEALLGQLTLEEKVSLLAGANIWETVPIKRLNVPSLKVCTIESPHSKTAPKHFTYVRNQVTDGPNGARGGSFYDGTSAACFPACVSLAATFNPSIAERVGKALGQESITKGAYVLLGPTVCNHRSPLGGRNFEAFSEDPVLSGILASRYVQGLQSERVGATIKHYLGNEQDTRRFSVNEIISERALREIYLKPFEMVVKDADPWCLMTSYPKINGKHVDTDKMFLQDILKDQWGYEGLIMSDWGATTSTIESINAGLDLEMPGETRWRSFPVVKKAIESGEIKPETIDERARSVLKLLERTGKFTDRKETLEEQAIDLPEHRALIRAAGGEGIVLLKNANNVLPLDIKKCKKIALLGPLAKYAAAHGGGSASLNAHYKVTPFEAFTSRVGKDVEITYSKGAHIFRVYPDLEEGTTNLDGQAGFTAQYWKNEAFEGKPFHTNSFPRGYFTTLMDTAVEGKKAVRFTTTYSPPVSGNHYLSFSTMGPSKLFIDDSLQAEQKLPTKDSMSFLLGVQEEIRFQFSFEFGKSHRILIETLAPAEPNGELYLMDGQLSAHLGFISQEEMELDVLAEAVSLAKDADYAVVFVGNNMQWETEGQDMEDMNLPADGSQDRLISAVAKANPNTIVVNTTGVAVTLPWLEDVPVFMQAWYAGQETGNAILDVIVGDINPSGKLPISWPRRYEDTAVYGNFGLDSYDSRRVEYVEDVYVGYRHFDRHYGTDREVLFPFGYGLSYTTFNLSEPKLEGKVEVGTDDGITISGTLTNLGSIAGSEVVQAYLLPPSTSTDRPVKGLVGFAKLALEAGEKMGFEISFKKDKVAFWDTSKGQWSVDGGNYTIWLGTSSSPADKQAELDFAITEPFSFGP</sequence>
<keyword evidence="7 10" id="KW-0119">Carbohydrate metabolism</keyword>
<keyword evidence="8 10" id="KW-0326">Glycosidase</keyword>
<dbReference type="InterPro" id="IPR036881">
    <property type="entry name" value="Glyco_hydro_3_C_sf"/>
</dbReference>
<dbReference type="UniPathway" id="UPA00696"/>
<dbReference type="InterPro" id="IPR011658">
    <property type="entry name" value="PA14_dom"/>
</dbReference>
<dbReference type="EMBL" id="PDLM01000001">
    <property type="protein sequence ID" value="RDW88302.1"/>
    <property type="molecule type" value="Genomic_DNA"/>
</dbReference>
<keyword evidence="5 10" id="KW-0378">Hydrolase</keyword>
<dbReference type="PROSITE" id="PS00775">
    <property type="entry name" value="GLYCOSYL_HYDROL_F3"/>
    <property type="match status" value="1"/>
</dbReference>
<dbReference type="PRINTS" id="PR00133">
    <property type="entry name" value="GLHYDRLASE3"/>
</dbReference>
<dbReference type="AlphaFoldDB" id="A0A3D8SPT5"/>
<organism evidence="12 13">
    <name type="scientific">Coleophoma cylindrospora</name>
    <dbReference type="NCBI Taxonomy" id="1849047"/>
    <lineage>
        <taxon>Eukaryota</taxon>
        <taxon>Fungi</taxon>
        <taxon>Dikarya</taxon>
        <taxon>Ascomycota</taxon>
        <taxon>Pezizomycotina</taxon>
        <taxon>Leotiomycetes</taxon>
        <taxon>Helotiales</taxon>
        <taxon>Dermateaceae</taxon>
        <taxon>Coleophoma</taxon>
    </lineage>
</organism>
<evidence type="ECO:0000256" key="4">
    <source>
        <dbReference type="ARBA" id="ARBA00012744"/>
    </source>
</evidence>
<evidence type="ECO:0000256" key="10">
    <source>
        <dbReference type="RuleBase" id="RU361161"/>
    </source>
</evidence>
<keyword evidence="6" id="KW-0325">Glycoprotein</keyword>
<dbReference type="InterPro" id="IPR037524">
    <property type="entry name" value="PA14/GLEYA"/>
</dbReference>
<dbReference type="Gene3D" id="2.60.40.10">
    <property type="entry name" value="Immunoglobulins"/>
    <property type="match status" value="1"/>
</dbReference>
<evidence type="ECO:0000256" key="3">
    <source>
        <dbReference type="ARBA" id="ARBA00005336"/>
    </source>
</evidence>
<evidence type="ECO:0000256" key="6">
    <source>
        <dbReference type="ARBA" id="ARBA00023180"/>
    </source>
</evidence>
<dbReference type="GO" id="GO:0008422">
    <property type="term" value="F:beta-glucosidase activity"/>
    <property type="evidence" value="ECO:0007669"/>
    <property type="project" value="UniProtKB-EC"/>
</dbReference>
<dbReference type="InterPro" id="IPR001764">
    <property type="entry name" value="Glyco_hydro_3_N"/>
</dbReference>